<keyword evidence="7" id="KW-0949">S-adenosyl-L-methionine</keyword>
<dbReference type="InterPro" id="IPR000682">
    <property type="entry name" value="PCMT"/>
</dbReference>
<reference evidence="9" key="1">
    <citation type="submission" date="2022-11" db="UniProtKB">
        <authorList>
            <consortium name="WormBaseParasite"/>
        </authorList>
    </citation>
    <scope>IDENTIFICATION</scope>
</reference>
<dbReference type="Proteomes" id="UP000887578">
    <property type="component" value="Unplaced"/>
</dbReference>
<evidence type="ECO:0000256" key="4">
    <source>
        <dbReference type="ARBA" id="ARBA00022490"/>
    </source>
</evidence>
<dbReference type="WBParaSite" id="PDA_v2.g15704.t1">
    <property type="protein sequence ID" value="PDA_v2.g15704.t1"/>
    <property type="gene ID" value="PDA_v2.g15704"/>
</dbReference>
<dbReference type="EC" id="2.1.1.77" evidence="3"/>
<sequence>MAWRSHGKTNLELINNLEKNGIIRSARVKQAMASIDRADFISVSPYDDRPQGISCNATISAPHMVWI</sequence>
<keyword evidence="4" id="KW-0963">Cytoplasm</keyword>
<evidence type="ECO:0000256" key="7">
    <source>
        <dbReference type="ARBA" id="ARBA00022691"/>
    </source>
</evidence>
<dbReference type="Gene3D" id="3.40.50.150">
    <property type="entry name" value="Vaccinia Virus protein VP39"/>
    <property type="match status" value="1"/>
</dbReference>
<dbReference type="PANTHER" id="PTHR11579:SF0">
    <property type="entry name" value="PROTEIN-L-ISOASPARTATE(D-ASPARTATE) O-METHYLTRANSFERASE"/>
    <property type="match status" value="1"/>
</dbReference>
<dbReference type="GO" id="GO:0004719">
    <property type="term" value="F:protein-L-isoaspartate (D-aspartate) O-methyltransferase activity"/>
    <property type="evidence" value="ECO:0007669"/>
    <property type="project" value="UniProtKB-EC"/>
</dbReference>
<proteinExistence type="inferred from homology"/>
<dbReference type="Pfam" id="PF01135">
    <property type="entry name" value="PCMT"/>
    <property type="match status" value="1"/>
</dbReference>
<dbReference type="AlphaFoldDB" id="A0A914PC18"/>
<dbReference type="PANTHER" id="PTHR11579">
    <property type="entry name" value="PROTEIN-L-ISOASPARTATE O-METHYLTRANSFERASE"/>
    <property type="match status" value="1"/>
</dbReference>
<evidence type="ECO:0000256" key="6">
    <source>
        <dbReference type="ARBA" id="ARBA00022679"/>
    </source>
</evidence>
<name>A0A914PC18_9BILA</name>
<comment type="subcellular location">
    <subcellularLocation>
        <location evidence="1">Cytoplasm</location>
    </subcellularLocation>
</comment>
<keyword evidence="8" id="KW-1185">Reference proteome</keyword>
<keyword evidence="6" id="KW-0808">Transferase</keyword>
<evidence type="ECO:0000256" key="5">
    <source>
        <dbReference type="ARBA" id="ARBA00022603"/>
    </source>
</evidence>
<accession>A0A914PC18</accession>
<evidence type="ECO:0000313" key="9">
    <source>
        <dbReference type="WBParaSite" id="PDA_v2.g15704.t1"/>
    </source>
</evidence>
<dbReference type="GO" id="GO:0032259">
    <property type="term" value="P:methylation"/>
    <property type="evidence" value="ECO:0007669"/>
    <property type="project" value="UniProtKB-KW"/>
</dbReference>
<evidence type="ECO:0000313" key="8">
    <source>
        <dbReference type="Proteomes" id="UP000887578"/>
    </source>
</evidence>
<protein>
    <recommendedName>
        <fullName evidence="3">protein-L-isoaspartate(D-aspartate) O-methyltransferase</fullName>
        <ecNumber evidence="3">2.1.1.77</ecNumber>
    </recommendedName>
</protein>
<evidence type="ECO:0000256" key="3">
    <source>
        <dbReference type="ARBA" id="ARBA00011890"/>
    </source>
</evidence>
<dbReference type="InterPro" id="IPR029063">
    <property type="entry name" value="SAM-dependent_MTases_sf"/>
</dbReference>
<comment type="similarity">
    <text evidence="2">Belongs to the methyltransferase superfamily. L-isoaspartyl/D-aspartyl protein methyltransferase family.</text>
</comment>
<evidence type="ECO:0000256" key="2">
    <source>
        <dbReference type="ARBA" id="ARBA00005369"/>
    </source>
</evidence>
<dbReference type="GO" id="GO:0005737">
    <property type="term" value="C:cytoplasm"/>
    <property type="evidence" value="ECO:0007669"/>
    <property type="project" value="UniProtKB-SubCell"/>
</dbReference>
<keyword evidence="5" id="KW-0489">Methyltransferase</keyword>
<evidence type="ECO:0000256" key="1">
    <source>
        <dbReference type="ARBA" id="ARBA00004496"/>
    </source>
</evidence>
<organism evidence="8 9">
    <name type="scientific">Panagrolaimus davidi</name>
    <dbReference type="NCBI Taxonomy" id="227884"/>
    <lineage>
        <taxon>Eukaryota</taxon>
        <taxon>Metazoa</taxon>
        <taxon>Ecdysozoa</taxon>
        <taxon>Nematoda</taxon>
        <taxon>Chromadorea</taxon>
        <taxon>Rhabditida</taxon>
        <taxon>Tylenchina</taxon>
        <taxon>Panagrolaimomorpha</taxon>
        <taxon>Panagrolaimoidea</taxon>
        <taxon>Panagrolaimidae</taxon>
        <taxon>Panagrolaimus</taxon>
    </lineage>
</organism>